<dbReference type="InterPro" id="IPR029055">
    <property type="entry name" value="Ntn_hydrolases_N"/>
</dbReference>
<dbReference type="Gene3D" id="1.10.439.10">
    <property type="entry name" value="Penicillin Amidohydrolase, domain 1"/>
    <property type="match status" value="1"/>
</dbReference>
<reference evidence="8" key="1">
    <citation type="submission" date="2022-07" db="EMBL/GenBank/DDBJ databases">
        <title>Complete genome sequence of Salinispirillum sp. LH10-3-1 capable of multiple carbohydrate inversion isolated from a soda lake.</title>
        <authorList>
            <person name="Liu J."/>
            <person name="Zhai Y."/>
            <person name="Zhang H."/>
            <person name="Yang H."/>
            <person name="Qu J."/>
            <person name="Li J."/>
        </authorList>
    </citation>
    <scope>NUCLEOTIDE SEQUENCE</scope>
    <source>
        <strain evidence="8">LH 10-3-1</strain>
    </source>
</reference>
<comment type="similarity">
    <text evidence="1">Belongs to the peptidase S45 family.</text>
</comment>
<feature type="binding site" evidence="6">
    <location>
        <position position="333"/>
    </location>
    <ligand>
        <name>Ca(2+)</name>
        <dbReference type="ChEBI" id="CHEBI:29108"/>
    </ligand>
</feature>
<dbReference type="AlphaFoldDB" id="A0AB38YHK4"/>
<keyword evidence="7" id="KW-0812">Transmembrane</keyword>
<gene>
    <name evidence="8" type="ORF">NFC81_02565</name>
</gene>
<evidence type="ECO:0000256" key="3">
    <source>
        <dbReference type="ARBA" id="ARBA00023145"/>
    </source>
</evidence>
<keyword evidence="6" id="KW-0479">Metal-binding</keyword>
<keyword evidence="3" id="KW-0865">Zymogen</keyword>
<comment type="subunit">
    <text evidence="4">Heterodimer of an alpha subunit and a beta subunit processed from the same precursor.</text>
</comment>
<accession>A0AB38YHK4</accession>
<dbReference type="InterPro" id="IPR043147">
    <property type="entry name" value="Penicillin_amidase_A-knob"/>
</dbReference>
<dbReference type="EMBL" id="CP101717">
    <property type="protein sequence ID" value="WLD58690.1"/>
    <property type="molecule type" value="Genomic_DNA"/>
</dbReference>
<dbReference type="InterPro" id="IPR014395">
    <property type="entry name" value="Pen/GL7ACA/AHL_acylase"/>
</dbReference>
<dbReference type="Gene3D" id="1.10.1400.10">
    <property type="match status" value="1"/>
</dbReference>
<keyword evidence="2" id="KW-0378">Hydrolase</keyword>
<feature type="binding site" evidence="6">
    <location>
        <position position="330"/>
    </location>
    <ligand>
        <name>Ca(2+)</name>
        <dbReference type="ChEBI" id="CHEBI:29108"/>
    </ligand>
</feature>
<keyword evidence="7" id="KW-0472">Membrane</keyword>
<evidence type="ECO:0000313" key="8">
    <source>
        <dbReference type="EMBL" id="WLD58690.1"/>
    </source>
</evidence>
<feature type="transmembrane region" description="Helical" evidence="7">
    <location>
        <begin position="12"/>
        <end position="30"/>
    </location>
</feature>
<dbReference type="InterPro" id="IPR023343">
    <property type="entry name" value="Penicillin_amidase_dom1"/>
</dbReference>
<evidence type="ECO:0000256" key="4">
    <source>
        <dbReference type="ARBA" id="ARBA00038735"/>
    </source>
</evidence>
<dbReference type="Gene3D" id="3.60.20.10">
    <property type="entry name" value="Glutamine Phosphoribosylpyrophosphate, subunit 1, domain 1"/>
    <property type="match status" value="1"/>
</dbReference>
<name>A0AB38YHK4_9GAMM</name>
<dbReference type="GO" id="GO:0016811">
    <property type="term" value="F:hydrolase activity, acting on carbon-nitrogen (but not peptide) bonds, in linear amides"/>
    <property type="evidence" value="ECO:0007669"/>
    <property type="project" value="InterPro"/>
</dbReference>
<evidence type="ECO:0000256" key="6">
    <source>
        <dbReference type="PIRSR" id="PIRSR001227-2"/>
    </source>
</evidence>
<organism evidence="8">
    <name type="scientific">Salinispirillum sp. LH 10-3-1</name>
    <dbReference type="NCBI Taxonomy" id="2952525"/>
    <lineage>
        <taxon>Bacteria</taxon>
        <taxon>Pseudomonadati</taxon>
        <taxon>Pseudomonadota</taxon>
        <taxon>Gammaproteobacteria</taxon>
        <taxon>Oceanospirillales</taxon>
        <taxon>Saccharospirillaceae</taxon>
        <taxon>Salinispirillum</taxon>
    </lineage>
</organism>
<sequence>MPLARRILQNLLLALLVLVSTIAMTIFLYLHGSLPRLDGNNIVPGLQARVEIARDAQGIPTIRGSTREDIAYALGYLHAQERYFQMDMQRRQAAGELSELLGSIALPQDRLSRPHQFRSRAERVIQELPQRQRNIVDAYTDGANQGLSELNQPPLEYLVLRQAPEPWTPADSALVIYAMYLELQDGQGERERSLDAMQHLLPADWFEFLTWQTGDWEAGLTPIPNTPPPLPSTSWQDAFAVPVDRHPVPEHTQTGSNAAGVSGNLTLHGHAMIAGDSHVALRVPNLWYRANWILPLNDSVVRGATLPGTPAMILGSNEQIAWTFSNSMADVSDVIRLTSEGERYLTPDGWEAFTYQDEVIRIRGTTNQTLRVRLTRWGPVIGQDLDGNWLALRWVAHDSAGANFDLLELETATTVTDALRWRGMGIPSQNLLLADRQGQLAWTTTGPLPNRTLPNSHLPQDWSDNAGWTAYLANNPQFTNRDRLWSANNQPLADLSQLGNGGYALGVRAHLIADSLNNTDRPSELDMLGLLRDDNAAFLQRWHDHLSQTAPASPAADPLLQALSDWTGRAEAESVSYRLVRAYRAAVLERALGPAFYYVEGNAHFFVTERVTQAIEYPLWAMVTAEPEHLLNPAHDTWQDLFISAAEQALSSLEPETVLLENASWGSLNRLSFQHPLSAQYPILRWIVNLPGAAVGGDTFTPLVQGGNYGAALRMVVAPGQEAQGIFHMATSQTGHLLSPYYRKGHDDWLTGEPSPFLPGITEYQLTLIPQR</sequence>
<dbReference type="InterPro" id="IPR002692">
    <property type="entry name" value="S45"/>
</dbReference>
<dbReference type="Gene3D" id="2.30.120.10">
    <property type="match status" value="1"/>
</dbReference>
<evidence type="ECO:0000256" key="7">
    <source>
        <dbReference type="SAM" id="Phobius"/>
    </source>
</evidence>
<proteinExistence type="inferred from homology"/>
<evidence type="ECO:0000256" key="2">
    <source>
        <dbReference type="ARBA" id="ARBA00022801"/>
    </source>
</evidence>
<dbReference type="GO" id="GO:0017000">
    <property type="term" value="P:antibiotic biosynthetic process"/>
    <property type="evidence" value="ECO:0007669"/>
    <property type="project" value="InterPro"/>
</dbReference>
<dbReference type="PANTHER" id="PTHR34218">
    <property type="entry name" value="PEPTIDASE S45 PENICILLIN AMIDASE"/>
    <property type="match status" value="1"/>
</dbReference>
<dbReference type="InterPro" id="IPR043146">
    <property type="entry name" value="Penicillin_amidase_N_B-knob"/>
</dbReference>
<comment type="cofactor">
    <cofactor evidence="6">
        <name>Ca(2+)</name>
        <dbReference type="ChEBI" id="CHEBI:29108"/>
    </cofactor>
    <text evidence="6">Binds 1 Ca(2+) ion per dimer.</text>
</comment>
<dbReference type="SUPFAM" id="SSF56235">
    <property type="entry name" value="N-terminal nucleophile aminohydrolases (Ntn hydrolases)"/>
    <property type="match status" value="1"/>
</dbReference>
<protein>
    <submittedName>
        <fullName evidence="8">Penicillin acylase family protein</fullName>
    </submittedName>
</protein>
<dbReference type="GO" id="GO:0046872">
    <property type="term" value="F:metal ion binding"/>
    <property type="evidence" value="ECO:0007669"/>
    <property type="project" value="UniProtKB-KW"/>
</dbReference>
<dbReference type="PANTHER" id="PTHR34218:SF4">
    <property type="entry name" value="ACYL-HOMOSERINE LACTONE ACYLASE QUIP"/>
    <property type="match status" value="1"/>
</dbReference>
<feature type="active site" description="Nucleophile" evidence="5">
    <location>
        <position position="256"/>
    </location>
</feature>
<dbReference type="RefSeq" id="WP_304995976.1">
    <property type="nucleotide sequence ID" value="NZ_CP101717.1"/>
</dbReference>
<evidence type="ECO:0000256" key="5">
    <source>
        <dbReference type="PIRSR" id="PIRSR001227-1"/>
    </source>
</evidence>
<keyword evidence="6" id="KW-0106">Calcium</keyword>
<dbReference type="Pfam" id="PF01804">
    <property type="entry name" value="Penicil_amidase"/>
    <property type="match status" value="1"/>
</dbReference>
<dbReference type="PIRSF" id="PIRSF001227">
    <property type="entry name" value="Pen_acylase"/>
    <property type="match status" value="1"/>
</dbReference>
<keyword evidence="7" id="KW-1133">Transmembrane helix</keyword>
<evidence type="ECO:0000256" key="1">
    <source>
        <dbReference type="ARBA" id="ARBA00006586"/>
    </source>
</evidence>